<dbReference type="InterPro" id="IPR050600">
    <property type="entry name" value="SETD3_SETD6_MTase"/>
</dbReference>
<name>A0AAV5AMH3_9AGAM</name>
<dbReference type="EMBL" id="BPWL01000010">
    <property type="protein sequence ID" value="GJJ14922.1"/>
    <property type="molecule type" value="Genomic_DNA"/>
</dbReference>
<sequence>MSERQLLCLKILNHLPYLNTLPSISELRTSLHFNETELNLLRGSNLYGATLDRKKDWEAEWTEARQYMSTFHRDWHDAFTWDRYLTASTYISSRAFPSTLLSSNPSLLTTDSSYPVLLPGVDSLNHFRAHQVSWVVDPCPSTSTPEEEEPPAESSLPLQVTLVVHPQTPKRQELFNNYGPKPNAEFILGYGFSIANNPDDTLVLKIGGAHNKSSHQRWEIGRNAKGIQGLWDEMKQILLNMGDDDEEEVNETEICLEAADMLENMIQQKIDSLPDIPNEPPTGVRPEVFTMIGHYLEGQRDILNSVLDFAQKQQEIFSIEEE</sequence>
<dbReference type="AlphaFoldDB" id="A0AAV5AMH3"/>
<comment type="caution">
    <text evidence="1">The sequence shown here is derived from an EMBL/GenBank/DDBJ whole genome shotgun (WGS) entry which is preliminary data.</text>
</comment>
<dbReference type="InterPro" id="IPR046341">
    <property type="entry name" value="SET_dom_sf"/>
</dbReference>
<dbReference type="PANTHER" id="PTHR13271:SF147">
    <property type="entry name" value="PROTEIN-LYSINE N-METHYLTRANSFERASE EFM1-RELATED"/>
    <property type="match status" value="1"/>
</dbReference>
<dbReference type="SUPFAM" id="SSF82199">
    <property type="entry name" value="SET domain"/>
    <property type="match status" value="1"/>
</dbReference>
<dbReference type="PANTHER" id="PTHR13271">
    <property type="entry name" value="UNCHARACTERIZED PUTATIVE METHYLTRANSFERASE"/>
    <property type="match status" value="1"/>
</dbReference>
<gene>
    <name evidence="1" type="ORF">Clacol_009192</name>
</gene>
<evidence type="ECO:0008006" key="3">
    <source>
        <dbReference type="Google" id="ProtNLM"/>
    </source>
</evidence>
<organism evidence="1 2">
    <name type="scientific">Clathrus columnatus</name>
    <dbReference type="NCBI Taxonomy" id="1419009"/>
    <lineage>
        <taxon>Eukaryota</taxon>
        <taxon>Fungi</taxon>
        <taxon>Dikarya</taxon>
        <taxon>Basidiomycota</taxon>
        <taxon>Agaricomycotina</taxon>
        <taxon>Agaricomycetes</taxon>
        <taxon>Phallomycetidae</taxon>
        <taxon>Phallales</taxon>
        <taxon>Clathraceae</taxon>
        <taxon>Clathrus</taxon>
    </lineage>
</organism>
<dbReference type="Proteomes" id="UP001050691">
    <property type="component" value="Unassembled WGS sequence"/>
</dbReference>
<reference evidence="1" key="1">
    <citation type="submission" date="2021-10" db="EMBL/GenBank/DDBJ databases">
        <title>De novo Genome Assembly of Clathrus columnatus (Basidiomycota, Fungi) Using Illumina and Nanopore Sequence Data.</title>
        <authorList>
            <person name="Ogiso-Tanaka E."/>
            <person name="Itagaki H."/>
            <person name="Hosoya T."/>
            <person name="Hosaka K."/>
        </authorList>
    </citation>
    <scope>NUCLEOTIDE SEQUENCE</scope>
    <source>
        <strain evidence="1">MO-923</strain>
    </source>
</reference>
<dbReference type="GO" id="GO:0016279">
    <property type="term" value="F:protein-lysine N-methyltransferase activity"/>
    <property type="evidence" value="ECO:0007669"/>
    <property type="project" value="TreeGrafter"/>
</dbReference>
<protein>
    <recommendedName>
        <fullName evidence="3">SET domain-containing protein</fullName>
    </recommendedName>
</protein>
<keyword evidence="2" id="KW-1185">Reference proteome</keyword>
<accession>A0AAV5AMH3</accession>
<dbReference type="GO" id="GO:0005634">
    <property type="term" value="C:nucleus"/>
    <property type="evidence" value="ECO:0007669"/>
    <property type="project" value="TreeGrafter"/>
</dbReference>
<evidence type="ECO:0000313" key="1">
    <source>
        <dbReference type="EMBL" id="GJJ14922.1"/>
    </source>
</evidence>
<evidence type="ECO:0000313" key="2">
    <source>
        <dbReference type="Proteomes" id="UP001050691"/>
    </source>
</evidence>
<proteinExistence type="predicted"/>
<dbReference type="Gene3D" id="3.90.1410.10">
    <property type="entry name" value="set domain protein methyltransferase, domain 1"/>
    <property type="match status" value="1"/>
</dbReference>